<dbReference type="GO" id="GO:0016020">
    <property type="term" value="C:membrane"/>
    <property type="evidence" value="ECO:0007669"/>
    <property type="project" value="UniProtKB-SubCell"/>
</dbReference>
<reference evidence="4 5" key="1">
    <citation type="submission" date="2019-05" db="EMBL/GenBank/DDBJ databases">
        <title>The compact genome of Giardia muris reveals important steps in the evolution of intestinal protozoan parasites.</title>
        <authorList>
            <person name="Xu F."/>
            <person name="Jimenez-Gonzalez A."/>
            <person name="Einarsson E."/>
            <person name="Astvaldsson A."/>
            <person name="Peirasmaki D."/>
            <person name="Eckmann L."/>
            <person name="Andersson J.O."/>
            <person name="Svard S.G."/>
            <person name="Jerlstrom-Hultqvist J."/>
        </authorList>
    </citation>
    <scope>NUCLEOTIDE SEQUENCE [LARGE SCALE GENOMIC DNA]</scope>
    <source>
        <strain evidence="4 5">Roberts-Thomson</strain>
    </source>
</reference>
<feature type="transmembrane region" description="Helical" evidence="3">
    <location>
        <begin position="530"/>
        <end position="551"/>
    </location>
</feature>
<feature type="transmembrane region" description="Helical" evidence="3">
    <location>
        <begin position="425"/>
        <end position="446"/>
    </location>
</feature>
<feature type="transmembrane region" description="Helical" evidence="3">
    <location>
        <begin position="453"/>
        <end position="474"/>
    </location>
</feature>
<feature type="transmembrane region" description="Helical" evidence="3">
    <location>
        <begin position="239"/>
        <end position="258"/>
    </location>
</feature>
<proteinExistence type="predicted"/>
<dbReference type="PANTHER" id="PTHR16189:SF0">
    <property type="entry name" value="TRANSMEMBRANE PROTEIN 104"/>
    <property type="match status" value="1"/>
</dbReference>
<evidence type="ECO:0000313" key="4">
    <source>
        <dbReference type="EMBL" id="TNJ26746.1"/>
    </source>
</evidence>
<dbReference type="AlphaFoldDB" id="A0A4Z1SM43"/>
<feature type="transmembrane region" description="Helical" evidence="3">
    <location>
        <begin position="60"/>
        <end position="83"/>
    </location>
</feature>
<evidence type="ECO:0000256" key="3">
    <source>
        <dbReference type="SAM" id="Phobius"/>
    </source>
</evidence>
<comment type="subcellular location">
    <subcellularLocation>
        <location evidence="1">Membrane</location>
        <topology evidence="1">Multi-pass membrane protein</topology>
    </subcellularLocation>
</comment>
<protein>
    <submittedName>
        <fullName evidence="4">Putative Amino acid transporter</fullName>
    </submittedName>
</protein>
<gene>
    <name evidence="4" type="ORF">GMRT_10186</name>
</gene>
<organism evidence="4 5">
    <name type="scientific">Giardia muris</name>
    <dbReference type="NCBI Taxonomy" id="5742"/>
    <lineage>
        <taxon>Eukaryota</taxon>
        <taxon>Metamonada</taxon>
        <taxon>Diplomonadida</taxon>
        <taxon>Hexamitidae</taxon>
        <taxon>Giardiinae</taxon>
        <taxon>Giardia</taxon>
    </lineage>
</organism>
<sequence length="558" mass="61348">MPEETVSVEGVQSDEKKTRMKKNAKNDAPNTYSFGAMIGITVNYIIGTGCLSLARTTGNVGLIVTIIILVVASLSTLALAVYFSDVLSRAFALVRAGWGPNASQERVREAEGLEAPAGGADKTPNSSVNMELVKVDADGRTRNNEAYPIPDYHISNDIVLCLSELMRIFFGSPGFYVYQVANIIYFFGTIWSYGNVVASSLTSVIPMYLLPAYKAAGAGADWGKCGSPDKYADYCVHSYWIWICVCMVLACILIFFDLSKQKILQTIFTACRFLVIILVIIITFVMYFIAPFDPDHSTLNKPYANTQVGLLPQGGSIAWTYVAGQFSSLTFCQMCHHSIPEVIKPLRQSDHKKLNLSFYITYLVIFIMTCLMLFLCGYYFGNVNPPLLTLHFTEWNGKAWGAEAVKSPNVAATIFGYIIRLLPPIYIITAIPINALTMAGNIIILFPLGLQKNIYLTVFSKLISIIPAMIVAGFVRDLGIIIEFSGLTGFIIVSCSAMMLIRAKKACRQVFGTTNGAKTPYTTWMSIDPIIYTLLAICGFGFVFVTAYLIYTAANPSP</sequence>
<feature type="transmembrane region" description="Helical" evidence="3">
    <location>
        <begin position="31"/>
        <end position="54"/>
    </location>
</feature>
<feature type="region of interest" description="Disordered" evidence="2">
    <location>
        <begin position="1"/>
        <end position="25"/>
    </location>
</feature>
<name>A0A4Z1SM43_GIAMU</name>
<feature type="transmembrane region" description="Helical" evidence="3">
    <location>
        <begin position="356"/>
        <end position="380"/>
    </location>
</feature>
<feature type="transmembrane region" description="Helical" evidence="3">
    <location>
        <begin position="270"/>
        <end position="290"/>
    </location>
</feature>
<feature type="transmembrane region" description="Helical" evidence="3">
    <location>
        <begin position="175"/>
        <end position="194"/>
    </location>
</feature>
<evidence type="ECO:0000256" key="2">
    <source>
        <dbReference type="SAM" id="MobiDB-lite"/>
    </source>
</evidence>
<dbReference type="PANTHER" id="PTHR16189">
    <property type="entry name" value="TRANSMEMBRANE PROTEIN 104-RELATED"/>
    <property type="match status" value="1"/>
</dbReference>
<comment type="caution">
    <text evidence="4">The sequence shown here is derived from an EMBL/GenBank/DDBJ whole genome shotgun (WGS) entry which is preliminary data.</text>
</comment>
<keyword evidence="3" id="KW-1133">Transmembrane helix</keyword>
<accession>A0A4Z1SM43</accession>
<feature type="transmembrane region" description="Helical" evidence="3">
    <location>
        <begin position="480"/>
        <end position="501"/>
    </location>
</feature>
<keyword evidence="3" id="KW-0812">Transmembrane</keyword>
<keyword evidence="5" id="KW-1185">Reference proteome</keyword>
<dbReference type="VEuPathDB" id="GiardiaDB:GMRT_10186"/>
<dbReference type="Gene3D" id="1.20.1740.10">
    <property type="entry name" value="Amino acid/polyamine transporter I"/>
    <property type="match status" value="1"/>
</dbReference>
<evidence type="ECO:0000256" key="1">
    <source>
        <dbReference type="ARBA" id="ARBA00004141"/>
    </source>
</evidence>
<dbReference type="OrthoDB" id="10254929at2759"/>
<feature type="transmembrane region" description="Helical" evidence="3">
    <location>
        <begin position="310"/>
        <end position="335"/>
    </location>
</feature>
<dbReference type="EMBL" id="VDLU01000004">
    <property type="protein sequence ID" value="TNJ26746.1"/>
    <property type="molecule type" value="Genomic_DNA"/>
</dbReference>
<keyword evidence="3" id="KW-0472">Membrane</keyword>
<dbReference type="Proteomes" id="UP000315496">
    <property type="component" value="Chromosome 4"/>
</dbReference>
<evidence type="ECO:0000313" key="5">
    <source>
        <dbReference type="Proteomes" id="UP000315496"/>
    </source>
</evidence>